<gene>
    <name evidence="3" type="ORF">PSECIP111854_03512</name>
    <name evidence="2" type="ORF">PSECIP111951_02923</name>
</gene>
<dbReference type="Proteomes" id="UP001152485">
    <property type="component" value="Unassembled WGS sequence"/>
</dbReference>
<dbReference type="RefSeq" id="WP_261594226.1">
    <property type="nucleotide sequence ID" value="NZ_CAMAPC010000019.1"/>
</dbReference>
<dbReference type="EMBL" id="CAMAPD010000015">
    <property type="protein sequence ID" value="CAH9063543.1"/>
    <property type="molecule type" value="Genomic_DNA"/>
</dbReference>
<proteinExistence type="predicted"/>
<dbReference type="EMBL" id="CAMAPC010000019">
    <property type="protein sequence ID" value="CAH9064694.1"/>
    <property type="molecule type" value="Genomic_DNA"/>
</dbReference>
<evidence type="ECO:0000313" key="2">
    <source>
        <dbReference type="EMBL" id="CAH9063543.1"/>
    </source>
</evidence>
<organism evidence="3 4">
    <name type="scientific">Pseudoalteromonas holothuriae</name>
    <dbReference type="NCBI Taxonomy" id="2963714"/>
    <lineage>
        <taxon>Bacteria</taxon>
        <taxon>Pseudomonadati</taxon>
        <taxon>Pseudomonadota</taxon>
        <taxon>Gammaproteobacteria</taxon>
        <taxon>Alteromonadales</taxon>
        <taxon>Pseudoalteromonadaceae</taxon>
        <taxon>Pseudoalteromonas</taxon>
    </lineage>
</organism>
<keyword evidence="1" id="KW-0812">Transmembrane</keyword>
<evidence type="ECO:0000256" key="1">
    <source>
        <dbReference type="SAM" id="Phobius"/>
    </source>
</evidence>
<feature type="transmembrane region" description="Helical" evidence="1">
    <location>
        <begin position="54"/>
        <end position="76"/>
    </location>
</feature>
<evidence type="ECO:0000313" key="3">
    <source>
        <dbReference type="EMBL" id="CAH9064694.1"/>
    </source>
</evidence>
<sequence>MKESISPHHNERDSNDLGAQLTALSEQSAQLVTSYGDVITDFIRLLRAKIKANAAMLLSIFTLVIAATVLTSLVWVSLHVLFAYALVSLGLSWFFAAGLVMTINIVLVYYLLITAIRLFDKASSDLLDDFLSIKK</sequence>
<keyword evidence="1" id="KW-0472">Membrane</keyword>
<evidence type="ECO:0000313" key="5">
    <source>
        <dbReference type="Proteomes" id="UP001152485"/>
    </source>
</evidence>
<evidence type="ECO:0000313" key="4">
    <source>
        <dbReference type="Proteomes" id="UP001152467"/>
    </source>
</evidence>
<keyword evidence="4" id="KW-1185">Reference proteome</keyword>
<protein>
    <submittedName>
        <fullName evidence="3">Uncharacterized protein</fullName>
    </submittedName>
</protein>
<comment type="caution">
    <text evidence="3">The sequence shown here is derived from an EMBL/GenBank/DDBJ whole genome shotgun (WGS) entry which is preliminary data.</text>
</comment>
<feature type="transmembrane region" description="Helical" evidence="1">
    <location>
        <begin position="82"/>
        <end position="112"/>
    </location>
</feature>
<keyword evidence="1" id="KW-1133">Transmembrane helix</keyword>
<dbReference type="Proteomes" id="UP001152467">
    <property type="component" value="Unassembled WGS sequence"/>
</dbReference>
<dbReference type="AlphaFoldDB" id="A0A9W4R3D2"/>
<name>A0A9W4R3D2_9GAMM</name>
<reference evidence="3 5" key="1">
    <citation type="submission" date="2022-07" db="EMBL/GenBank/DDBJ databases">
        <authorList>
            <person name="Criscuolo A."/>
        </authorList>
    </citation>
    <scope>NUCLEOTIDE SEQUENCE</scope>
    <source>
        <strain evidence="5">CIP 111951</strain>
        <strain evidence="3">CIP111854</strain>
        <strain evidence="2">CIP111951</strain>
    </source>
</reference>
<accession>A0A9W4R3D2</accession>